<organism evidence="1 2">
    <name type="scientific">Paenibacillus thiaminolyticus</name>
    <name type="common">Bacillus thiaminolyticus</name>
    <dbReference type="NCBI Taxonomy" id="49283"/>
    <lineage>
        <taxon>Bacteria</taxon>
        <taxon>Bacillati</taxon>
        <taxon>Bacillota</taxon>
        <taxon>Bacilli</taxon>
        <taxon>Bacillales</taxon>
        <taxon>Paenibacillaceae</taxon>
        <taxon>Paenibacillus</taxon>
    </lineage>
</organism>
<name>A0A3A3GMF4_PANTH</name>
<proteinExistence type="predicted"/>
<evidence type="ECO:0000313" key="2">
    <source>
        <dbReference type="Proteomes" id="UP000266177"/>
    </source>
</evidence>
<sequence length="176" mass="20412">MNQISMPKRLEKAIEPLRMTNTGTSVFVDVIVLSGSELAATNREKEFVIWLAQRDQNIVGRGTVGCHIEEMPWKKDDFDEMKHFLLRTIQGAMTKTNWHVLDYEPSEEWCRQTLGHFFNMVQLFAKTDVDAQYYADWITLDEDDDVPTIPEGYPMCNEHPVYLSCLGCILCNSQEW</sequence>
<accession>A0A3A3GMF4</accession>
<gene>
    <name evidence="1" type="ORF">DQX05_07340</name>
</gene>
<dbReference type="OrthoDB" id="2606712at2"/>
<protein>
    <submittedName>
        <fullName evidence="1">Uncharacterized protein</fullName>
    </submittedName>
</protein>
<dbReference type="EMBL" id="QYZD01000004">
    <property type="protein sequence ID" value="RJG25254.1"/>
    <property type="molecule type" value="Genomic_DNA"/>
</dbReference>
<evidence type="ECO:0000313" key="1">
    <source>
        <dbReference type="EMBL" id="RJG25254.1"/>
    </source>
</evidence>
<dbReference type="RefSeq" id="WP_119792249.1">
    <property type="nucleotide sequence ID" value="NZ_QYZD01000004.1"/>
</dbReference>
<reference evidence="1 2" key="1">
    <citation type="submission" date="2018-09" db="EMBL/GenBank/DDBJ databases">
        <title>Paenibacillus SK2017-BO5.</title>
        <authorList>
            <person name="Piskunova J.V."/>
            <person name="Dubiley S.A."/>
            <person name="Severinov K.V."/>
        </authorList>
    </citation>
    <scope>NUCLEOTIDE SEQUENCE [LARGE SCALE GENOMIC DNA]</scope>
    <source>
        <strain evidence="1 2">BO5</strain>
    </source>
</reference>
<dbReference type="AlphaFoldDB" id="A0A3A3GMF4"/>
<dbReference type="Proteomes" id="UP000266177">
    <property type="component" value="Unassembled WGS sequence"/>
</dbReference>
<comment type="caution">
    <text evidence="1">The sequence shown here is derived from an EMBL/GenBank/DDBJ whole genome shotgun (WGS) entry which is preliminary data.</text>
</comment>